<evidence type="ECO:0000259" key="1">
    <source>
        <dbReference type="Pfam" id="PF20680"/>
    </source>
</evidence>
<dbReference type="PANTHER" id="PTHR37391:SF2">
    <property type="entry name" value="E3 UBIQUITIN-PROTEIN LIGASE"/>
    <property type="match status" value="1"/>
</dbReference>
<name>A0A382BAN9_9ZZZZ</name>
<proteinExistence type="predicted"/>
<feature type="domain" description="DUF6817" evidence="1">
    <location>
        <begin position="14"/>
        <end position="95"/>
    </location>
</feature>
<accession>A0A382BAN9</accession>
<reference evidence="2" key="1">
    <citation type="submission" date="2018-05" db="EMBL/GenBank/DDBJ databases">
        <authorList>
            <person name="Lanie J.A."/>
            <person name="Ng W.-L."/>
            <person name="Kazmierczak K.M."/>
            <person name="Andrzejewski T.M."/>
            <person name="Davidsen T.M."/>
            <person name="Wayne K.J."/>
            <person name="Tettelin H."/>
            <person name="Glass J.I."/>
            <person name="Rusch D."/>
            <person name="Podicherti R."/>
            <person name="Tsui H.-C.T."/>
            <person name="Winkler M.E."/>
        </authorList>
    </citation>
    <scope>NUCLEOTIDE SEQUENCE</scope>
</reference>
<dbReference type="InterPro" id="IPR049202">
    <property type="entry name" value="DUF6817"/>
</dbReference>
<evidence type="ECO:0000313" key="2">
    <source>
        <dbReference type="EMBL" id="SVB10699.1"/>
    </source>
</evidence>
<protein>
    <recommendedName>
        <fullName evidence="1">DUF6817 domain-containing protein</fullName>
    </recommendedName>
</protein>
<dbReference type="PANTHER" id="PTHR37391">
    <property type="entry name" value="E3 UBIQUITIN-PROTEIN LIGASE"/>
    <property type="match status" value="1"/>
</dbReference>
<dbReference type="Pfam" id="PF20680">
    <property type="entry name" value="DUF6817"/>
    <property type="match status" value="1"/>
</dbReference>
<organism evidence="2">
    <name type="scientific">marine metagenome</name>
    <dbReference type="NCBI Taxonomy" id="408172"/>
    <lineage>
        <taxon>unclassified sequences</taxon>
        <taxon>metagenomes</taxon>
        <taxon>ecological metagenomes</taxon>
    </lineage>
</organism>
<gene>
    <name evidence="2" type="ORF">METZ01_LOCUS163553</name>
</gene>
<dbReference type="EMBL" id="UINC01028893">
    <property type="protein sequence ID" value="SVB10699.1"/>
    <property type="molecule type" value="Genomic_DNA"/>
</dbReference>
<dbReference type="AlphaFoldDB" id="A0A382BAN9"/>
<sequence length="194" mass="22435">MMQPIKELTQYFLQEEAAEIAHSGGSYLAHAIGVYRDLKSWDWDEEAARAGLFHSIYGTEIFQDFTLPVSRRNEIKSMIGEQAETLCYLNCALRRRPFDAQVTQTHGPHTIDDRFSGTVASISTKMFDHLCEMHLCDWLEQVSRAGGWDYRRRGYRNIARRLGGIALSKYETVFNSAPEQVWFDEYLWPEGVSR</sequence>